<keyword evidence="7" id="KW-0694">RNA-binding</keyword>
<evidence type="ECO:0000256" key="1">
    <source>
        <dbReference type="ARBA" id="ARBA00008226"/>
    </source>
</evidence>
<dbReference type="Pfam" id="PF07973">
    <property type="entry name" value="tRNA_SAD"/>
    <property type="match status" value="1"/>
</dbReference>
<dbReference type="SMART" id="SM00863">
    <property type="entry name" value="tRNA_SAD"/>
    <property type="match status" value="1"/>
</dbReference>
<keyword evidence="9" id="KW-0030">Aminoacyl-tRNA synthetase</keyword>
<protein>
    <recommendedName>
        <fullName evidence="2">alanine--tRNA ligase</fullName>
        <ecNumber evidence="2">6.1.1.7</ecNumber>
    </recommendedName>
</protein>
<dbReference type="Gene3D" id="3.30.930.10">
    <property type="entry name" value="Bira Bifunctional Protein, Domain 2"/>
    <property type="match status" value="1"/>
</dbReference>
<dbReference type="PANTHER" id="PTHR11777">
    <property type="entry name" value="ALANYL-TRNA SYNTHETASE"/>
    <property type="match status" value="1"/>
</dbReference>
<dbReference type="InterPro" id="IPR002318">
    <property type="entry name" value="Ala-tRNA-lgiase_IIc"/>
</dbReference>
<dbReference type="EMBL" id="MFKI01000021">
    <property type="protein sequence ID" value="OGG38935.1"/>
    <property type="molecule type" value="Genomic_DNA"/>
</dbReference>
<dbReference type="Gene3D" id="3.30.54.20">
    <property type="match status" value="1"/>
</dbReference>
<comment type="caution">
    <text evidence="11">The sequence shown here is derived from an EMBL/GenBank/DDBJ whole genome shotgun (WGS) entry which is preliminary data.</text>
</comment>
<dbReference type="NCBIfam" id="NF002436">
    <property type="entry name" value="PRK01584.1"/>
    <property type="match status" value="1"/>
</dbReference>
<evidence type="ECO:0000256" key="7">
    <source>
        <dbReference type="ARBA" id="ARBA00022884"/>
    </source>
</evidence>
<dbReference type="CDD" id="cd00673">
    <property type="entry name" value="AlaRS_core"/>
    <property type="match status" value="1"/>
</dbReference>
<evidence type="ECO:0000256" key="9">
    <source>
        <dbReference type="ARBA" id="ARBA00023146"/>
    </source>
</evidence>
<reference evidence="11 12" key="1">
    <citation type="journal article" date="2016" name="Nat. Commun.">
        <title>Thousands of microbial genomes shed light on interconnected biogeochemical processes in an aquifer system.</title>
        <authorList>
            <person name="Anantharaman K."/>
            <person name="Brown C.T."/>
            <person name="Hug L.A."/>
            <person name="Sharon I."/>
            <person name="Castelle C.J."/>
            <person name="Probst A.J."/>
            <person name="Thomas B.C."/>
            <person name="Singh A."/>
            <person name="Wilkins M.J."/>
            <person name="Karaoz U."/>
            <person name="Brodie E.L."/>
            <person name="Williams K.H."/>
            <person name="Hubbard S.S."/>
            <person name="Banfield J.F."/>
        </authorList>
    </citation>
    <scope>NUCLEOTIDE SEQUENCE [LARGE SCALE GENOMIC DNA]</scope>
</reference>
<dbReference type="Proteomes" id="UP000179324">
    <property type="component" value="Unassembled WGS sequence"/>
</dbReference>
<feature type="domain" description="Alanyl-transfer RNA synthetases family profile" evidence="10">
    <location>
        <begin position="1"/>
        <end position="567"/>
    </location>
</feature>
<dbReference type="GO" id="GO:0004813">
    <property type="term" value="F:alanine-tRNA ligase activity"/>
    <property type="evidence" value="ECO:0007669"/>
    <property type="project" value="UniProtKB-EC"/>
</dbReference>
<dbReference type="InterPro" id="IPR012947">
    <property type="entry name" value="tRNA_SAD"/>
</dbReference>
<dbReference type="InterPro" id="IPR018163">
    <property type="entry name" value="Thr/Ala-tRNA-synth_IIc_edit"/>
</dbReference>
<evidence type="ECO:0000313" key="11">
    <source>
        <dbReference type="EMBL" id="OGG38935.1"/>
    </source>
</evidence>
<evidence type="ECO:0000256" key="8">
    <source>
        <dbReference type="ARBA" id="ARBA00022917"/>
    </source>
</evidence>
<keyword evidence="8" id="KW-0648">Protein biosynthesis</keyword>
<evidence type="ECO:0000256" key="3">
    <source>
        <dbReference type="ARBA" id="ARBA00022555"/>
    </source>
</evidence>
<dbReference type="GO" id="GO:0002161">
    <property type="term" value="F:aminoacyl-tRNA deacylase activity"/>
    <property type="evidence" value="ECO:0007669"/>
    <property type="project" value="TreeGrafter"/>
</dbReference>
<evidence type="ECO:0000313" key="12">
    <source>
        <dbReference type="Proteomes" id="UP000179324"/>
    </source>
</evidence>
<dbReference type="GO" id="GO:0005524">
    <property type="term" value="F:ATP binding"/>
    <property type="evidence" value="ECO:0007669"/>
    <property type="project" value="UniProtKB-KW"/>
</dbReference>
<dbReference type="InterPro" id="IPR018164">
    <property type="entry name" value="Ala-tRNA-synth_IIc_N"/>
</dbReference>
<dbReference type="GO" id="GO:0000049">
    <property type="term" value="F:tRNA binding"/>
    <property type="evidence" value="ECO:0007669"/>
    <property type="project" value="UniProtKB-KW"/>
</dbReference>
<dbReference type="SUPFAM" id="SSF101353">
    <property type="entry name" value="Putative anticodon-binding domain of alanyl-tRNA synthetase (AlaRS)"/>
    <property type="match status" value="1"/>
</dbReference>
<accession>A0A1F6BPT6</accession>
<name>A0A1F6BPT6_9BACT</name>
<keyword evidence="3" id="KW-0820">tRNA-binding</keyword>
<keyword evidence="6" id="KW-0067">ATP-binding</keyword>
<dbReference type="GO" id="GO:0005829">
    <property type="term" value="C:cytosol"/>
    <property type="evidence" value="ECO:0007669"/>
    <property type="project" value="TreeGrafter"/>
</dbReference>
<dbReference type="AlphaFoldDB" id="A0A1F6BPT6"/>
<evidence type="ECO:0000259" key="10">
    <source>
        <dbReference type="PROSITE" id="PS50860"/>
    </source>
</evidence>
<dbReference type="InterPro" id="IPR018165">
    <property type="entry name" value="Ala-tRNA-synth_IIc_core"/>
</dbReference>
<dbReference type="EC" id="6.1.1.7" evidence="2"/>
<dbReference type="InterPro" id="IPR018162">
    <property type="entry name" value="Ala-tRNA-ligase_IIc_anticod-bd"/>
</dbReference>
<dbReference type="GO" id="GO:0006419">
    <property type="term" value="P:alanyl-tRNA aminoacylation"/>
    <property type="evidence" value="ECO:0007669"/>
    <property type="project" value="InterPro"/>
</dbReference>
<dbReference type="SUPFAM" id="SSF55681">
    <property type="entry name" value="Class II aaRS and biotin synthetases"/>
    <property type="match status" value="1"/>
</dbReference>
<proteinExistence type="inferred from homology"/>
<dbReference type="FunFam" id="3.30.980.10:FF:000004">
    <property type="entry name" value="Alanine--tRNA ligase, cytoplasmic"/>
    <property type="match status" value="1"/>
</dbReference>
<evidence type="ECO:0000256" key="2">
    <source>
        <dbReference type="ARBA" id="ARBA00013168"/>
    </source>
</evidence>
<dbReference type="Pfam" id="PF01411">
    <property type="entry name" value="tRNA-synt_2c"/>
    <property type="match status" value="1"/>
</dbReference>
<dbReference type="PROSITE" id="PS50860">
    <property type="entry name" value="AA_TRNA_LIGASE_II_ALA"/>
    <property type="match status" value="1"/>
</dbReference>
<evidence type="ECO:0000256" key="6">
    <source>
        <dbReference type="ARBA" id="ARBA00022840"/>
    </source>
</evidence>
<sequence length="567" mass="64887">MNSEKIRKLFLEFFERKEHAIVPSSSLIPDDPSVLLTTAGMQQFKRHFTGELDPVKDFGSKNTASIQKSFRTSDIDEVGDESHLTFFEMLGNFSFGGYFKKEAIEYAYEFITKEMKLPIDYVSVFKGDDDVPPDKESEKVWRALGVTDVRKFGREDNFWGPTGSEGPCGPTTEVYVRGVEIWNIVFNEYYSSPRGLEKLKTPGVDTGMGLERLAMVSQNVPTIFETDLFKPLMKFLPEKLSEKTKRILADHSRGIAFLLSDGVRPSNKEAGYILRRLIRRLVTHFYLAGNTIDPQHVFDEVFENYEAFYSELNGEVVLEEFNAEKERFEKTLEIGLRELKKTEDLDVERAFNIFSSYGLPYEIIKELGGDKAKKLRREDFDKEFEKHQEISRAGQEKKFGGHGLVLDTGELKAGDGEELKKVTRLHTATHLLNQALREVLGPEVAQRGSDITIERTRFDFTFPRKMTKEEIEKAEKLVNEKIKEDLPVGFKEMSKEEAEKTGALHFFKGKYPDRVKVYYVGKTLESAWSKEFCGGPHVTHTDEIGKFKIIKEEASSAGVRRIRATVE</sequence>
<dbReference type="InterPro" id="IPR045864">
    <property type="entry name" value="aa-tRNA-synth_II/BPL/LPL"/>
</dbReference>
<comment type="similarity">
    <text evidence="1">Belongs to the class-II aminoacyl-tRNA synthetase family.</text>
</comment>
<keyword evidence="4" id="KW-0436">Ligase</keyword>
<gene>
    <name evidence="11" type="ORF">A2127_00870</name>
</gene>
<organism evidence="11 12">
    <name type="scientific">Candidatus Jorgensenbacteria bacterium GWC1_48_12</name>
    <dbReference type="NCBI Taxonomy" id="1798469"/>
    <lineage>
        <taxon>Bacteria</taxon>
        <taxon>Candidatus Joergenseniibacteriota</taxon>
    </lineage>
</organism>
<dbReference type="InterPro" id="IPR050058">
    <property type="entry name" value="Ala-tRNA_ligase"/>
</dbReference>
<dbReference type="PRINTS" id="PR00980">
    <property type="entry name" value="TRNASYNTHALA"/>
</dbReference>
<dbReference type="Gene3D" id="3.30.980.10">
    <property type="entry name" value="Threonyl-trna Synthetase, Chain A, domain 2"/>
    <property type="match status" value="1"/>
</dbReference>
<dbReference type="SUPFAM" id="SSF55186">
    <property type="entry name" value="ThrRS/AlaRS common domain"/>
    <property type="match status" value="1"/>
</dbReference>
<keyword evidence="5" id="KW-0547">Nucleotide-binding</keyword>
<dbReference type="PANTHER" id="PTHR11777:SF9">
    <property type="entry name" value="ALANINE--TRNA LIGASE, CYTOPLASMIC"/>
    <property type="match status" value="1"/>
</dbReference>
<evidence type="ECO:0000256" key="4">
    <source>
        <dbReference type="ARBA" id="ARBA00022598"/>
    </source>
</evidence>
<evidence type="ECO:0000256" key="5">
    <source>
        <dbReference type="ARBA" id="ARBA00022741"/>
    </source>
</evidence>